<evidence type="ECO:0000313" key="2">
    <source>
        <dbReference type="Proteomes" id="UP000614915"/>
    </source>
</evidence>
<dbReference type="Proteomes" id="UP000614915">
    <property type="component" value="Unassembled WGS sequence"/>
</dbReference>
<sequence length="64" mass="7290">MGVEVVDVVPDRLQALIDFMRDQAGQGNEAFQQHIAEGHTDLYEADIRYIRAHRDTLCAAFKED</sequence>
<proteinExistence type="predicted"/>
<dbReference type="EMBL" id="JADOTX010000001">
    <property type="protein sequence ID" value="MBG6064436.1"/>
    <property type="molecule type" value="Genomic_DNA"/>
</dbReference>
<reference evidence="1 2" key="1">
    <citation type="submission" date="2020-11" db="EMBL/GenBank/DDBJ databases">
        <title>Sequencing the genomes of 1000 actinobacteria strains.</title>
        <authorList>
            <person name="Klenk H.-P."/>
        </authorList>
    </citation>
    <scope>NUCLEOTIDE SEQUENCE [LARGE SCALE GENOMIC DNA]</scope>
    <source>
        <strain evidence="1 2">DSM 101692</strain>
    </source>
</reference>
<name>A0ABS0JD32_9ACTN</name>
<gene>
    <name evidence="1" type="ORF">IW248_000723</name>
</gene>
<accession>A0ABS0JD32</accession>
<comment type="caution">
    <text evidence="1">The sequence shown here is derived from an EMBL/GenBank/DDBJ whole genome shotgun (WGS) entry which is preliminary data.</text>
</comment>
<dbReference type="RefSeq" id="WP_307788415.1">
    <property type="nucleotide sequence ID" value="NZ_JADOTX010000001.1"/>
</dbReference>
<keyword evidence="2" id="KW-1185">Reference proteome</keyword>
<protein>
    <submittedName>
        <fullName evidence="1">Uncharacterized protein</fullName>
    </submittedName>
</protein>
<evidence type="ECO:0000313" key="1">
    <source>
        <dbReference type="EMBL" id="MBG6064436.1"/>
    </source>
</evidence>
<organism evidence="1 2">
    <name type="scientific">Micromonospora ureilytica</name>
    <dbReference type="NCBI Taxonomy" id="709868"/>
    <lineage>
        <taxon>Bacteria</taxon>
        <taxon>Bacillati</taxon>
        <taxon>Actinomycetota</taxon>
        <taxon>Actinomycetes</taxon>
        <taxon>Micromonosporales</taxon>
        <taxon>Micromonosporaceae</taxon>
        <taxon>Micromonospora</taxon>
    </lineage>
</organism>